<dbReference type="STRING" id="694270.A0A395RUT9"/>
<evidence type="ECO:0000313" key="2">
    <source>
        <dbReference type="EMBL" id="RGP63843.1"/>
    </source>
</evidence>
<dbReference type="Proteomes" id="UP000266234">
    <property type="component" value="Unassembled WGS sequence"/>
</dbReference>
<reference evidence="2 3" key="1">
    <citation type="journal article" date="2018" name="PLoS Pathog.">
        <title>Evolution of structural diversity of trichothecenes, a family of toxins produced by plant pathogenic and entomopathogenic fungi.</title>
        <authorList>
            <person name="Proctor R.H."/>
            <person name="McCormick S.P."/>
            <person name="Kim H.S."/>
            <person name="Cardoza R.E."/>
            <person name="Stanley A.M."/>
            <person name="Lindo L."/>
            <person name="Kelly A."/>
            <person name="Brown D.W."/>
            <person name="Lee T."/>
            <person name="Vaughan M.M."/>
            <person name="Alexander N.J."/>
            <person name="Busman M."/>
            <person name="Gutierrez S."/>
        </authorList>
    </citation>
    <scope>NUCLEOTIDE SEQUENCE [LARGE SCALE GENOMIC DNA]</scope>
    <source>
        <strain evidence="2 3">NRRL 20695</strain>
    </source>
</reference>
<evidence type="ECO:0000256" key="1">
    <source>
        <dbReference type="SAM" id="Phobius"/>
    </source>
</evidence>
<keyword evidence="1" id="KW-1133">Transmembrane helix</keyword>
<protein>
    <submittedName>
        <fullName evidence="2">Uncharacterized protein</fullName>
    </submittedName>
</protein>
<evidence type="ECO:0000313" key="3">
    <source>
        <dbReference type="Proteomes" id="UP000266234"/>
    </source>
</evidence>
<feature type="transmembrane region" description="Helical" evidence="1">
    <location>
        <begin position="49"/>
        <end position="76"/>
    </location>
</feature>
<sequence length="177" mass="18641">MEVRRYEGLEVYTDSASNAPEVYQQSSKDPMTNHIPVVGVKKGPFGLSIWTLCTLVVVITALITGAGVGGGLGAALTECKSSIVTASSQLPTSVSACPTPTSTDGKSKETTGSEFYKPKAPDQVANLTLPEACSENNGSGDYTTTNGYAFTYTYGWDYPGNDIAPIIAYTAFDCMHA</sequence>
<keyword evidence="3" id="KW-1185">Reference proteome</keyword>
<dbReference type="OrthoDB" id="5087186at2759"/>
<dbReference type="AlphaFoldDB" id="A0A395RUT9"/>
<proteinExistence type="predicted"/>
<dbReference type="EMBL" id="PXOG01000260">
    <property type="protein sequence ID" value="RGP63843.1"/>
    <property type="molecule type" value="Genomic_DNA"/>
</dbReference>
<comment type="caution">
    <text evidence="2">The sequence shown here is derived from an EMBL/GenBank/DDBJ whole genome shotgun (WGS) entry which is preliminary data.</text>
</comment>
<gene>
    <name evidence="2" type="ORF">FLONG3_9737</name>
</gene>
<name>A0A395RUT9_9HYPO</name>
<keyword evidence="1" id="KW-0812">Transmembrane</keyword>
<keyword evidence="1" id="KW-0472">Membrane</keyword>
<accession>A0A395RUT9</accession>
<organism evidence="2 3">
    <name type="scientific">Fusarium longipes</name>
    <dbReference type="NCBI Taxonomy" id="694270"/>
    <lineage>
        <taxon>Eukaryota</taxon>
        <taxon>Fungi</taxon>
        <taxon>Dikarya</taxon>
        <taxon>Ascomycota</taxon>
        <taxon>Pezizomycotina</taxon>
        <taxon>Sordariomycetes</taxon>
        <taxon>Hypocreomycetidae</taxon>
        <taxon>Hypocreales</taxon>
        <taxon>Nectriaceae</taxon>
        <taxon>Fusarium</taxon>
    </lineage>
</organism>